<evidence type="ECO:0000256" key="8">
    <source>
        <dbReference type="ARBA" id="ARBA00032273"/>
    </source>
</evidence>
<dbReference type="SUPFAM" id="SSF75445">
    <property type="entry name" value="D-ribose-5-phosphate isomerase (RpiA), lid domain"/>
    <property type="match status" value="1"/>
</dbReference>
<dbReference type="InterPro" id="IPR037171">
    <property type="entry name" value="NagB/RpiA_transferase-like"/>
</dbReference>
<gene>
    <name evidence="9" type="primary">rpiA</name>
    <name evidence="9" type="ORF">TCON_1404</name>
</gene>
<dbReference type="SUPFAM" id="SSF100950">
    <property type="entry name" value="NagB/RpiA/CoA transferase-like"/>
    <property type="match status" value="1"/>
</dbReference>
<proteinExistence type="inferred from homology"/>
<protein>
    <recommendedName>
        <fullName evidence="5">Ribose-5-phosphate isomerase</fullName>
        <ecNumber evidence="4">5.3.1.6</ecNumber>
    </recommendedName>
    <alternativeName>
        <fullName evidence="8">D-ribose-5-phosphate ketol-isomerase</fullName>
    </alternativeName>
    <alternativeName>
        <fullName evidence="7">Phosphoriboisomerase</fullName>
    </alternativeName>
</protein>
<dbReference type="Gene3D" id="3.40.50.1360">
    <property type="match status" value="1"/>
</dbReference>
<evidence type="ECO:0000256" key="6">
    <source>
        <dbReference type="ARBA" id="ARBA00023235"/>
    </source>
</evidence>
<name>A0ABQ7HYY8_9MICR</name>
<evidence type="ECO:0000256" key="3">
    <source>
        <dbReference type="ARBA" id="ARBA00008088"/>
    </source>
</evidence>
<comment type="catalytic activity">
    <reaction evidence="1">
        <text>aldehydo-D-ribose 5-phosphate = D-ribulose 5-phosphate</text>
        <dbReference type="Rhea" id="RHEA:14657"/>
        <dbReference type="ChEBI" id="CHEBI:58121"/>
        <dbReference type="ChEBI" id="CHEBI:58273"/>
        <dbReference type="EC" id="5.3.1.6"/>
    </reaction>
</comment>
<evidence type="ECO:0000313" key="9">
    <source>
        <dbReference type="EMBL" id="KAF7683382.1"/>
    </source>
</evidence>
<accession>A0ABQ7HYY8</accession>
<dbReference type="Pfam" id="PF06026">
    <property type="entry name" value="Rib_5-P_isom_A"/>
    <property type="match status" value="1"/>
</dbReference>
<comment type="pathway">
    <text evidence="2">Carbohydrate degradation; pentose phosphate pathway; D-ribose 5-phosphate from D-ribulose 5-phosphate (non-oxidative stage): step 1/1.</text>
</comment>
<evidence type="ECO:0000256" key="5">
    <source>
        <dbReference type="ARBA" id="ARBA00019150"/>
    </source>
</evidence>
<dbReference type="PANTHER" id="PTHR11934:SF0">
    <property type="entry name" value="RIBOSE-5-PHOSPHATE ISOMERASE"/>
    <property type="match status" value="1"/>
</dbReference>
<evidence type="ECO:0000256" key="7">
    <source>
        <dbReference type="ARBA" id="ARBA00029734"/>
    </source>
</evidence>
<dbReference type="NCBIfam" id="TIGR00021">
    <property type="entry name" value="rpiA"/>
    <property type="match status" value="1"/>
</dbReference>
<dbReference type="Proteomes" id="UP001516464">
    <property type="component" value="Unassembled WGS sequence"/>
</dbReference>
<evidence type="ECO:0000313" key="10">
    <source>
        <dbReference type="Proteomes" id="UP001516464"/>
    </source>
</evidence>
<evidence type="ECO:0000256" key="4">
    <source>
        <dbReference type="ARBA" id="ARBA00011959"/>
    </source>
</evidence>
<dbReference type="PANTHER" id="PTHR11934">
    <property type="entry name" value="RIBOSE-5-PHOSPHATE ISOMERASE"/>
    <property type="match status" value="1"/>
</dbReference>
<keyword evidence="6 9" id="KW-0413">Isomerase</keyword>
<dbReference type="EMBL" id="SBIQ01000092">
    <property type="protein sequence ID" value="KAF7683382.1"/>
    <property type="molecule type" value="Genomic_DNA"/>
</dbReference>
<dbReference type="InterPro" id="IPR004788">
    <property type="entry name" value="Ribose5P_isomerase_type_A"/>
</dbReference>
<evidence type="ECO:0000256" key="2">
    <source>
        <dbReference type="ARBA" id="ARBA00004988"/>
    </source>
</evidence>
<sequence length="199" mass="22672">MNQIFLKYYADQEFVGIGTGKTIKDFITHIPIKETKFIFTSHQSCFALKDFLTIPIYNAPPQIPLYFDGADYFDGVGNVIKGGGGSLTQEKILASMSELTVILVQEHKYRETFVGCIVPIEIIPQSMVYVMSILKKRNIKYKLRTSEGKCGPVITDLGNFIIDIEYDYDFIKECKMITGVVEHGLFLQKDFNMKIEIIK</sequence>
<organism evidence="9 10">
    <name type="scientific">Astathelohania contejeani</name>
    <dbReference type="NCBI Taxonomy" id="164912"/>
    <lineage>
        <taxon>Eukaryota</taxon>
        <taxon>Fungi</taxon>
        <taxon>Fungi incertae sedis</taxon>
        <taxon>Microsporidia</taxon>
        <taxon>Astathelohaniidae</taxon>
        <taxon>Astathelohania</taxon>
    </lineage>
</organism>
<dbReference type="EC" id="5.3.1.6" evidence="4"/>
<keyword evidence="10" id="KW-1185">Reference proteome</keyword>
<dbReference type="Gene3D" id="3.30.70.260">
    <property type="match status" value="1"/>
</dbReference>
<comment type="caution">
    <text evidence="9">The sequence shown here is derived from an EMBL/GenBank/DDBJ whole genome shotgun (WGS) entry which is preliminary data.</text>
</comment>
<comment type="similarity">
    <text evidence="3">Belongs to the ribose 5-phosphate isomerase family.</text>
</comment>
<reference evidence="9 10" key="1">
    <citation type="submission" date="2019-01" db="EMBL/GenBank/DDBJ databases">
        <title>Genomes sequencing and comparative genomics of infectious freshwater microsporidia, Cucumispora dikerogammari and Thelohania contejeani.</title>
        <authorList>
            <person name="Cormier A."/>
            <person name="Giraud I."/>
            <person name="Wattier R."/>
            <person name="Teixeira M."/>
            <person name="Grandjean F."/>
            <person name="Rigaud T."/>
            <person name="Cordaux R."/>
        </authorList>
    </citation>
    <scope>NUCLEOTIDE SEQUENCE [LARGE SCALE GENOMIC DNA]</scope>
    <source>
        <strain evidence="9">T1</strain>
        <tissue evidence="9">Spores</tissue>
    </source>
</reference>
<dbReference type="GO" id="GO:0016853">
    <property type="term" value="F:isomerase activity"/>
    <property type="evidence" value="ECO:0007669"/>
    <property type="project" value="UniProtKB-KW"/>
</dbReference>
<evidence type="ECO:0000256" key="1">
    <source>
        <dbReference type="ARBA" id="ARBA00001713"/>
    </source>
</evidence>